<keyword evidence="1" id="KW-1133">Transmembrane helix</keyword>
<dbReference type="EMBL" id="QGLP01000005">
    <property type="protein sequence ID" value="PXZ04045.1"/>
    <property type="molecule type" value="Genomic_DNA"/>
</dbReference>
<keyword evidence="1" id="KW-0812">Transmembrane</keyword>
<proteinExistence type="predicted"/>
<gene>
    <name evidence="2" type="ORF">DKK79_06635</name>
</gene>
<reference evidence="2 3" key="1">
    <citation type="submission" date="2018-05" db="EMBL/GenBank/DDBJ databases">
        <title>Reference genomes for bee gut microbiota database.</title>
        <authorList>
            <person name="Ellegaard K.M."/>
        </authorList>
    </citation>
    <scope>NUCLEOTIDE SEQUENCE [LARGE SCALE GENOMIC DNA]</scope>
    <source>
        <strain evidence="2 3">ESL0177</strain>
    </source>
</reference>
<dbReference type="Proteomes" id="UP000247483">
    <property type="component" value="Unassembled WGS sequence"/>
</dbReference>
<comment type="caution">
    <text evidence="2">The sequence shown here is derived from an EMBL/GenBank/DDBJ whole genome shotgun (WGS) entry which is preliminary data.</text>
</comment>
<accession>A0A2V4DTK1</accession>
<dbReference type="AlphaFoldDB" id="A0A2V4DTK1"/>
<organism evidence="2 3">
    <name type="scientific">Gilliamella apicola</name>
    <dbReference type="NCBI Taxonomy" id="1196095"/>
    <lineage>
        <taxon>Bacteria</taxon>
        <taxon>Pseudomonadati</taxon>
        <taxon>Pseudomonadota</taxon>
        <taxon>Gammaproteobacteria</taxon>
        <taxon>Orbales</taxon>
        <taxon>Orbaceae</taxon>
        <taxon>Gilliamella</taxon>
    </lineage>
</organism>
<sequence length="98" mass="11029">MITCETTQSAIDQRNIAYFFERIFDDSPDKNSLAMIIFNSRLYFDIKSPPVIACPTIEGHFTGLGLFLPIIFLSNNLILLISICAFTALAQLILLNKK</sequence>
<protein>
    <submittedName>
        <fullName evidence="2">Uncharacterized protein</fullName>
    </submittedName>
</protein>
<keyword evidence="1" id="KW-0472">Membrane</keyword>
<evidence type="ECO:0000256" key="1">
    <source>
        <dbReference type="SAM" id="Phobius"/>
    </source>
</evidence>
<evidence type="ECO:0000313" key="3">
    <source>
        <dbReference type="Proteomes" id="UP000247483"/>
    </source>
</evidence>
<feature type="transmembrane region" description="Helical" evidence="1">
    <location>
        <begin position="66"/>
        <end position="95"/>
    </location>
</feature>
<evidence type="ECO:0000313" key="2">
    <source>
        <dbReference type="EMBL" id="PXZ04045.1"/>
    </source>
</evidence>
<name>A0A2V4DTK1_9GAMM</name>